<sequence>MKNAHKYRPFRFSVDLPDRMWPDKKLDKAPIWCSVDLRDGNQALPVPMNVDQKLEYFKLLCDVGFKEIEVGFPSASQIEFDFIRKLIDDNLIPDDVYIQVLTQARPHLIERTVEAVQGAKNVVLHMYVATSEMHRNIVFKRSQEEVKKIAVDGTSYLKTLLPRLEGSNVLYEFSPEAFNMTEPDFALDVCQAVVDTWNPDEVGGKVILNLPTTIEGSTPNVYADQIEWFCRNFKGRDRIIVSIHTHNDRGTGVASTELALLAGADRVEGTLFGNGERTGNLDIVTVALNLYTMGVDPGLDFSNLPQIRSIYERCTGMSIHPRHPYAGDLVFTAFSGSHQDAIKKGMDLLKQEQKEYWEIPYLPVDPQDLGRSYKAIIRINSQSGKGGVSYILQEEYGLEVPKKMHPYVGKKVNEVSDKLVRELSTQEVYNVFMENFVNISEPLDLEDYTIKTKGKEVSIEADIKTNRKTESITGKGNGPIDAFVNALKARGWNNFDIVDYHEQALGKGSSTEAVAYICINRNGVDYWGVGRHTDTIAASLHALLSAYNLSEKE</sequence>
<dbReference type="NCBIfam" id="TIGR00970">
    <property type="entry name" value="leuA_yeast"/>
    <property type="match status" value="1"/>
</dbReference>
<evidence type="ECO:0000256" key="6">
    <source>
        <dbReference type="ARBA" id="ARBA00022605"/>
    </source>
</evidence>
<dbReference type="Proteomes" id="UP001466331">
    <property type="component" value="Unassembled WGS sequence"/>
</dbReference>
<keyword evidence="10" id="KW-0460">Magnesium</keyword>
<dbReference type="Gene3D" id="3.30.160.270">
    <property type="match status" value="1"/>
</dbReference>
<evidence type="ECO:0000256" key="5">
    <source>
        <dbReference type="ARBA" id="ARBA00022430"/>
    </source>
</evidence>
<dbReference type="InterPro" id="IPR036230">
    <property type="entry name" value="LeuA_allosteric_dom_sf"/>
</dbReference>
<evidence type="ECO:0000256" key="2">
    <source>
        <dbReference type="ARBA" id="ARBA00004689"/>
    </source>
</evidence>
<dbReference type="InterPro" id="IPR013785">
    <property type="entry name" value="Aldolase_TIM"/>
</dbReference>
<dbReference type="InterPro" id="IPR054692">
    <property type="entry name" value="LeuA-like_post-cat"/>
</dbReference>
<reference evidence="12 13" key="1">
    <citation type="submission" date="2024-03" db="EMBL/GenBank/DDBJ databases">
        <title>Ignisphaera cupida sp. nov., a hyperthermophilic hydrolytic archaeon from a hot spring of Kamchatka, and proposal of Ignisphaeraceae fam. nov.</title>
        <authorList>
            <person name="Podosokorskaya O.A."/>
            <person name="Elcheninov A.G."/>
            <person name="Maltseva A.I."/>
            <person name="Zayulina K.S."/>
            <person name="Novikov A."/>
            <person name="Merkel A.Y."/>
        </authorList>
    </citation>
    <scope>NUCLEOTIDE SEQUENCE [LARGE SCALE GENOMIC DNA]</scope>
    <source>
        <strain evidence="12 13">38H-sp</strain>
    </source>
</reference>
<evidence type="ECO:0000313" key="12">
    <source>
        <dbReference type="EMBL" id="MEM5946957.1"/>
    </source>
</evidence>
<feature type="binding site" evidence="10">
    <location>
        <position position="244"/>
    </location>
    <ligand>
        <name>Mg(2+)</name>
        <dbReference type="ChEBI" id="CHEBI:18420"/>
    </ligand>
</feature>
<dbReference type="SUPFAM" id="SSF110921">
    <property type="entry name" value="2-isopropylmalate synthase LeuA, allosteric (dimerisation) domain"/>
    <property type="match status" value="1"/>
</dbReference>
<feature type="binding site" evidence="10">
    <location>
        <position position="280"/>
    </location>
    <ligand>
        <name>Mg(2+)</name>
        <dbReference type="ChEBI" id="CHEBI:18420"/>
    </ligand>
</feature>
<dbReference type="Pfam" id="PF00682">
    <property type="entry name" value="HMGL-like"/>
    <property type="match status" value="1"/>
</dbReference>
<dbReference type="HAMAP" id="MF_00572">
    <property type="entry name" value="LeuA_type2"/>
    <property type="match status" value="1"/>
</dbReference>
<keyword evidence="5 10" id="KW-0432">Leucine biosynthesis</keyword>
<dbReference type="InterPro" id="IPR013709">
    <property type="entry name" value="2-isopropylmalate_synth_dimer"/>
</dbReference>
<name>A0ABU9U8G3_9SPIR</name>
<evidence type="ECO:0000259" key="11">
    <source>
        <dbReference type="PROSITE" id="PS50991"/>
    </source>
</evidence>
<dbReference type="CDD" id="cd07942">
    <property type="entry name" value="DRE_TIM_LeuA"/>
    <property type="match status" value="1"/>
</dbReference>
<dbReference type="NCBIfam" id="NF002991">
    <property type="entry name" value="PRK03739.1"/>
    <property type="match status" value="1"/>
</dbReference>
<dbReference type="Gene3D" id="3.20.20.70">
    <property type="entry name" value="Aldolase class I"/>
    <property type="match status" value="1"/>
</dbReference>
<evidence type="ECO:0000256" key="10">
    <source>
        <dbReference type="HAMAP-Rule" id="MF_00572"/>
    </source>
</evidence>
<feature type="binding site" evidence="10">
    <location>
        <position position="246"/>
    </location>
    <ligand>
        <name>Mg(2+)</name>
        <dbReference type="ChEBI" id="CHEBI:18420"/>
    </ligand>
</feature>
<comment type="cofactor">
    <cofactor evidence="10">
        <name>Mg(2+)</name>
        <dbReference type="ChEBI" id="CHEBI:18420"/>
    </cofactor>
</comment>
<dbReference type="PROSITE" id="PS00815">
    <property type="entry name" value="AIPM_HOMOCIT_SYNTH_1"/>
    <property type="match status" value="1"/>
</dbReference>
<dbReference type="Pfam" id="PF08502">
    <property type="entry name" value="LeuA_dimer"/>
    <property type="match status" value="1"/>
</dbReference>
<dbReference type="PROSITE" id="PS00816">
    <property type="entry name" value="AIPM_HOMOCIT_SYNTH_2"/>
    <property type="match status" value="1"/>
</dbReference>
<keyword evidence="10" id="KW-0963">Cytoplasm</keyword>
<keyword evidence="9 10" id="KW-0100">Branched-chain amino acid biosynthesis</keyword>
<dbReference type="RefSeq" id="WP_420068411.1">
    <property type="nucleotide sequence ID" value="NZ_JBCHKQ010000001.1"/>
</dbReference>
<dbReference type="PROSITE" id="PS50991">
    <property type="entry name" value="PYR_CT"/>
    <property type="match status" value="1"/>
</dbReference>
<keyword evidence="8 10" id="KW-0479">Metal-binding</keyword>
<dbReference type="EMBL" id="JBCHKQ010000001">
    <property type="protein sequence ID" value="MEM5946957.1"/>
    <property type="molecule type" value="Genomic_DNA"/>
</dbReference>
<organism evidence="12 13">
    <name type="scientific">Rarispira pelagica</name>
    <dbReference type="NCBI Taxonomy" id="3141764"/>
    <lineage>
        <taxon>Bacteria</taxon>
        <taxon>Pseudomonadati</taxon>
        <taxon>Spirochaetota</taxon>
        <taxon>Spirochaetia</taxon>
        <taxon>Winmispirales</taxon>
        <taxon>Winmispiraceae</taxon>
        <taxon>Rarispira</taxon>
    </lineage>
</organism>
<feature type="binding site" evidence="10">
    <location>
        <position position="39"/>
    </location>
    <ligand>
        <name>Mg(2+)</name>
        <dbReference type="ChEBI" id="CHEBI:18420"/>
    </ligand>
</feature>
<dbReference type="EC" id="2.3.3.13" evidence="4 10"/>
<comment type="caution">
    <text evidence="12">The sequence shown here is derived from an EMBL/GenBank/DDBJ whole genome shotgun (WGS) entry which is preliminary data.</text>
</comment>
<comment type="function">
    <text evidence="10">Catalyzes the condensation of the acetyl group of acetyl-CoA with 3-methyl-2-oxobutanoate (2-ketoisovalerate) to form 3-carboxy-3-hydroxy-4-methylpentanoate (2-isopropylmalate).</text>
</comment>
<dbReference type="GO" id="GO:0003852">
    <property type="term" value="F:2-isopropylmalate synthase activity"/>
    <property type="evidence" value="ECO:0007669"/>
    <property type="project" value="UniProtKB-EC"/>
</dbReference>
<evidence type="ECO:0000313" key="13">
    <source>
        <dbReference type="Proteomes" id="UP001466331"/>
    </source>
</evidence>
<feature type="domain" description="Pyruvate carboxyltransferase" evidence="11">
    <location>
        <begin position="30"/>
        <end position="305"/>
    </location>
</feature>
<dbReference type="InterPro" id="IPR039371">
    <property type="entry name" value="LeuA_N_DRE-TIM"/>
</dbReference>
<keyword evidence="7 10" id="KW-0808">Transferase</keyword>
<dbReference type="Pfam" id="PF22615">
    <property type="entry name" value="IPMS_D2"/>
    <property type="match status" value="1"/>
</dbReference>
<keyword evidence="12" id="KW-0012">Acyltransferase</keyword>
<evidence type="ECO:0000256" key="4">
    <source>
        <dbReference type="ARBA" id="ARBA00012973"/>
    </source>
</evidence>
<protein>
    <recommendedName>
        <fullName evidence="4 10">2-isopropylmalate synthase</fullName>
        <ecNumber evidence="4 10">2.3.3.13</ecNumber>
    </recommendedName>
    <alternativeName>
        <fullName evidence="10">Alpha-IPM synthase</fullName>
    </alternativeName>
    <alternativeName>
        <fullName evidence="10">Alpha-isopropylmalate synthase</fullName>
    </alternativeName>
</protein>
<dbReference type="SUPFAM" id="SSF89000">
    <property type="entry name" value="post-HMGL domain-like"/>
    <property type="match status" value="1"/>
</dbReference>
<comment type="pathway">
    <text evidence="2 10">Amino-acid biosynthesis; L-leucine biosynthesis; L-leucine from 3-methyl-2-oxobutanoate: step 1/4.</text>
</comment>
<evidence type="ECO:0000256" key="1">
    <source>
        <dbReference type="ARBA" id="ARBA00000064"/>
    </source>
</evidence>
<dbReference type="PANTHER" id="PTHR46911">
    <property type="match status" value="1"/>
</dbReference>
<comment type="similarity">
    <text evidence="3 10">Belongs to the alpha-IPM synthase/homocitrate synthase family. LeuA type 2 subfamily.</text>
</comment>
<gene>
    <name evidence="10 12" type="primary">leuA</name>
    <name evidence="12" type="ORF">WKV44_00195</name>
</gene>
<dbReference type="InterPro" id="IPR000891">
    <property type="entry name" value="PYR_CT"/>
</dbReference>
<comment type="catalytic activity">
    <reaction evidence="1 10">
        <text>3-methyl-2-oxobutanoate + acetyl-CoA + H2O = (2S)-2-isopropylmalate + CoA + H(+)</text>
        <dbReference type="Rhea" id="RHEA:21524"/>
        <dbReference type="ChEBI" id="CHEBI:1178"/>
        <dbReference type="ChEBI" id="CHEBI:11851"/>
        <dbReference type="ChEBI" id="CHEBI:15377"/>
        <dbReference type="ChEBI" id="CHEBI:15378"/>
        <dbReference type="ChEBI" id="CHEBI:57287"/>
        <dbReference type="ChEBI" id="CHEBI:57288"/>
        <dbReference type="EC" id="2.3.3.13"/>
    </reaction>
</comment>
<proteinExistence type="inferred from homology"/>
<dbReference type="SUPFAM" id="SSF51569">
    <property type="entry name" value="Aldolase"/>
    <property type="match status" value="1"/>
</dbReference>
<dbReference type="InterPro" id="IPR005668">
    <property type="entry name" value="IPM_Synthase"/>
</dbReference>
<comment type="subcellular location">
    <subcellularLocation>
        <location evidence="10">Cytoplasm</location>
    </subcellularLocation>
</comment>
<evidence type="ECO:0000256" key="8">
    <source>
        <dbReference type="ARBA" id="ARBA00022723"/>
    </source>
</evidence>
<dbReference type="InterPro" id="IPR002034">
    <property type="entry name" value="AIPM/Hcit_synth_CS"/>
</dbReference>
<evidence type="ECO:0000256" key="7">
    <source>
        <dbReference type="ARBA" id="ARBA00022679"/>
    </source>
</evidence>
<evidence type="ECO:0000256" key="9">
    <source>
        <dbReference type="ARBA" id="ARBA00023304"/>
    </source>
</evidence>
<dbReference type="SMART" id="SM00917">
    <property type="entry name" value="LeuA_dimer"/>
    <property type="match status" value="1"/>
</dbReference>
<evidence type="ECO:0000256" key="3">
    <source>
        <dbReference type="ARBA" id="ARBA00009767"/>
    </source>
</evidence>
<keyword evidence="6 10" id="KW-0028">Amino-acid biosynthesis</keyword>
<feature type="region of interest" description="Regulatory domain" evidence="10">
    <location>
        <begin position="439"/>
        <end position="553"/>
    </location>
</feature>
<keyword evidence="13" id="KW-1185">Reference proteome</keyword>
<comment type="subunit">
    <text evidence="10">Homodimer.</text>
</comment>
<dbReference type="PANTHER" id="PTHR46911:SF1">
    <property type="entry name" value="2-ISOPROPYLMALATE SYNTHASE"/>
    <property type="match status" value="1"/>
</dbReference>
<accession>A0ABU9U8G3</accession>